<evidence type="ECO:0000256" key="3">
    <source>
        <dbReference type="ARBA" id="ARBA00022676"/>
    </source>
</evidence>
<evidence type="ECO:0000313" key="13">
    <source>
        <dbReference type="EMBL" id="MDQ0483528.1"/>
    </source>
</evidence>
<dbReference type="InterPro" id="IPR023346">
    <property type="entry name" value="Lysozyme-like_dom_sf"/>
</dbReference>
<dbReference type="SUPFAM" id="SSF56601">
    <property type="entry name" value="beta-lactamase/transpeptidase-like"/>
    <property type="match status" value="1"/>
</dbReference>
<feature type="compositionally biased region" description="Low complexity" evidence="9">
    <location>
        <begin position="836"/>
        <end position="853"/>
    </location>
</feature>
<keyword evidence="4 13" id="KW-0808">Transferase</keyword>
<keyword evidence="5 13" id="KW-0378">Hydrolase</keyword>
<dbReference type="InterPro" id="IPR036950">
    <property type="entry name" value="PBP_transglycosylase"/>
</dbReference>
<evidence type="ECO:0000256" key="1">
    <source>
        <dbReference type="ARBA" id="ARBA00022645"/>
    </source>
</evidence>
<dbReference type="Gene3D" id="3.40.710.10">
    <property type="entry name" value="DD-peptidase/beta-lactamase superfamily"/>
    <property type="match status" value="1"/>
</dbReference>
<keyword evidence="1" id="KW-0121">Carboxypeptidase</keyword>
<dbReference type="Pfam" id="PF00912">
    <property type="entry name" value="Transgly"/>
    <property type="match status" value="1"/>
</dbReference>
<dbReference type="EMBL" id="JAUSWM010000004">
    <property type="protein sequence ID" value="MDQ0483528.1"/>
    <property type="molecule type" value="Genomic_DNA"/>
</dbReference>
<dbReference type="GO" id="GO:0016757">
    <property type="term" value="F:glycosyltransferase activity"/>
    <property type="evidence" value="ECO:0007669"/>
    <property type="project" value="UniProtKB-KW"/>
</dbReference>
<dbReference type="EC" id="2.4.1.-" evidence="13"/>
<feature type="transmembrane region" description="Helical" evidence="10">
    <location>
        <begin position="23"/>
        <end position="44"/>
    </location>
</feature>
<proteinExistence type="predicted"/>
<dbReference type="InterPro" id="IPR012338">
    <property type="entry name" value="Beta-lactam/transpept-like"/>
</dbReference>
<feature type="region of interest" description="Disordered" evidence="9">
    <location>
        <begin position="673"/>
        <end position="964"/>
    </location>
</feature>
<dbReference type="PANTHER" id="PTHR32282">
    <property type="entry name" value="BINDING PROTEIN TRANSPEPTIDASE, PUTATIVE-RELATED"/>
    <property type="match status" value="1"/>
</dbReference>
<feature type="compositionally biased region" description="Basic and acidic residues" evidence="9">
    <location>
        <begin position="673"/>
        <end position="704"/>
    </location>
</feature>
<dbReference type="GO" id="GO:0016787">
    <property type="term" value="F:hydrolase activity"/>
    <property type="evidence" value="ECO:0007669"/>
    <property type="project" value="UniProtKB-KW"/>
</dbReference>
<keyword evidence="10" id="KW-1133">Transmembrane helix</keyword>
<feature type="compositionally biased region" description="Basic and acidic residues" evidence="9">
    <location>
        <begin position="737"/>
        <end position="763"/>
    </location>
</feature>
<dbReference type="InterPro" id="IPR001264">
    <property type="entry name" value="Glyco_trans_51"/>
</dbReference>
<dbReference type="Proteomes" id="UP001226720">
    <property type="component" value="Unassembled WGS sequence"/>
</dbReference>
<evidence type="ECO:0000256" key="2">
    <source>
        <dbReference type="ARBA" id="ARBA00022670"/>
    </source>
</evidence>
<evidence type="ECO:0000259" key="11">
    <source>
        <dbReference type="Pfam" id="PF00905"/>
    </source>
</evidence>
<comment type="catalytic activity">
    <reaction evidence="8">
        <text>[GlcNAc-(1-&gt;4)-Mur2Ac(oyl-L-Ala-gamma-D-Glu-L-Lys-D-Ala-D-Ala)](n)-di-trans,octa-cis-undecaprenyl diphosphate + beta-D-GlcNAc-(1-&gt;4)-Mur2Ac(oyl-L-Ala-gamma-D-Glu-L-Lys-D-Ala-D-Ala)-di-trans,octa-cis-undecaprenyl diphosphate = [GlcNAc-(1-&gt;4)-Mur2Ac(oyl-L-Ala-gamma-D-Glu-L-Lys-D-Ala-D-Ala)](n+1)-di-trans,octa-cis-undecaprenyl diphosphate + di-trans,octa-cis-undecaprenyl diphosphate + H(+)</text>
        <dbReference type="Rhea" id="RHEA:23708"/>
        <dbReference type="Rhea" id="RHEA-COMP:9602"/>
        <dbReference type="Rhea" id="RHEA-COMP:9603"/>
        <dbReference type="ChEBI" id="CHEBI:15378"/>
        <dbReference type="ChEBI" id="CHEBI:58405"/>
        <dbReference type="ChEBI" id="CHEBI:60033"/>
        <dbReference type="ChEBI" id="CHEBI:78435"/>
        <dbReference type="EC" id="2.4.99.28"/>
    </reaction>
</comment>
<keyword evidence="3 13" id="KW-0328">Glycosyltransferase</keyword>
<evidence type="ECO:0000256" key="9">
    <source>
        <dbReference type="SAM" id="MobiDB-lite"/>
    </source>
</evidence>
<evidence type="ECO:0000256" key="8">
    <source>
        <dbReference type="ARBA" id="ARBA00049902"/>
    </source>
</evidence>
<evidence type="ECO:0000256" key="7">
    <source>
        <dbReference type="ARBA" id="ARBA00034000"/>
    </source>
</evidence>
<reference evidence="13" key="1">
    <citation type="submission" date="2023-07" db="EMBL/GenBank/DDBJ databases">
        <title>Genomic Encyclopedia of Type Strains, Phase IV (KMG-IV): sequencing the most valuable type-strain genomes for metagenomic binning, comparative biology and taxonomic classification.</title>
        <authorList>
            <person name="Goeker M."/>
        </authorList>
    </citation>
    <scope>NUCLEOTIDE SEQUENCE [LARGE SCALE GENOMIC DNA]</scope>
    <source>
        <strain evidence="13">JSM 076093</strain>
    </source>
</reference>
<feature type="compositionally biased region" description="Low complexity" evidence="9">
    <location>
        <begin position="800"/>
        <end position="825"/>
    </location>
</feature>
<dbReference type="InterPro" id="IPR001460">
    <property type="entry name" value="PCN-bd_Tpept"/>
</dbReference>
<organism evidence="13 14">
    <name type="scientific">Guptibacillus hwajinpoensis</name>
    <dbReference type="NCBI Taxonomy" id="208199"/>
    <lineage>
        <taxon>Bacteria</taxon>
        <taxon>Bacillati</taxon>
        <taxon>Bacillota</taxon>
        <taxon>Bacilli</taxon>
        <taxon>Bacillales</taxon>
        <taxon>Guptibacillaceae</taxon>
        <taxon>Guptibacillus</taxon>
    </lineage>
</organism>
<dbReference type="PANTHER" id="PTHR32282:SF29">
    <property type="entry name" value="PENICILLIN-BINDING PROTEIN 1A"/>
    <property type="match status" value="1"/>
</dbReference>
<dbReference type="SUPFAM" id="SSF53955">
    <property type="entry name" value="Lysozyme-like"/>
    <property type="match status" value="1"/>
</dbReference>
<evidence type="ECO:0000256" key="6">
    <source>
        <dbReference type="ARBA" id="ARBA00023268"/>
    </source>
</evidence>
<feature type="compositionally biased region" description="Basic and acidic residues" evidence="9">
    <location>
        <begin position="954"/>
        <end position="964"/>
    </location>
</feature>
<keyword evidence="6" id="KW-0511">Multifunctional enzyme</keyword>
<evidence type="ECO:0000313" key="14">
    <source>
        <dbReference type="Proteomes" id="UP001226720"/>
    </source>
</evidence>
<dbReference type="GeneID" id="301327809"/>
<evidence type="ECO:0000256" key="4">
    <source>
        <dbReference type="ARBA" id="ARBA00022679"/>
    </source>
</evidence>
<dbReference type="NCBIfam" id="TIGR02074">
    <property type="entry name" value="PBP_1a_fam"/>
    <property type="match status" value="1"/>
</dbReference>
<name>A0ABU0K2E8_9BACL</name>
<gene>
    <name evidence="13" type="ORF">QO000_002510</name>
</gene>
<feature type="compositionally biased region" description="Basic and acidic residues" evidence="9">
    <location>
        <begin position="713"/>
        <end position="724"/>
    </location>
</feature>
<feature type="domain" description="Glycosyl transferase family 51" evidence="12">
    <location>
        <begin position="74"/>
        <end position="249"/>
    </location>
</feature>
<dbReference type="RefSeq" id="WP_301552186.1">
    <property type="nucleotide sequence ID" value="NZ_JAQRMZ010000006.1"/>
</dbReference>
<evidence type="ECO:0000259" key="12">
    <source>
        <dbReference type="Pfam" id="PF00912"/>
    </source>
</evidence>
<evidence type="ECO:0000256" key="10">
    <source>
        <dbReference type="SAM" id="Phobius"/>
    </source>
</evidence>
<evidence type="ECO:0000256" key="5">
    <source>
        <dbReference type="ARBA" id="ARBA00022801"/>
    </source>
</evidence>
<feature type="domain" description="Penicillin-binding protein transpeptidase" evidence="11">
    <location>
        <begin position="343"/>
        <end position="621"/>
    </location>
</feature>
<dbReference type="EC" id="3.4.-.-" evidence="13"/>
<feature type="compositionally biased region" description="Acidic residues" evidence="9">
    <location>
        <begin position="915"/>
        <end position="924"/>
    </location>
</feature>
<dbReference type="Pfam" id="PF00905">
    <property type="entry name" value="Transpeptidase"/>
    <property type="match status" value="1"/>
</dbReference>
<feature type="compositionally biased region" description="Acidic residues" evidence="9">
    <location>
        <begin position="854"/>
        <end position="865"/>
    </location>
</feature>
<keyword evidence="10" id="KW-0812">Transmembrane</keyword>
<feature type="compositionally biased region" description="Low complexity" evidence="9">
    <location>
        <begin position="867"/>
        <end position="913"/>
    </location>
</feature>
<dbReference type="Gene3D" id="1.10.3810.10">
    <property type="entry name" value="Biosynthetic peptidoglycan transglycosylase-like"/>
    <property type="match status" value="1"/>
</dbReference>
<dbReference type="InterPro" id="IPR050396">
    <property type="entry name" value="Glycosyltr_51/Transpeptidase"/>
</dbReference>
<keyword evidence="10" id="KW-0472">Membrane</keyword>
<feature type="compositionally biased region" description="Acidic residues" evidence="9">
    <location>
        <begin position="764"/>
        <end position="799"/>
    </location>
</feature>
<feature type="compositionally biased region" description="Polar residues" evidence="9">
    <location>
        <begin position="932"/>
        <end position="953"/>
    </location>
</feature>
<keyword evidence="14" id="KW-1185">Reference proteome</keyword>
<accession>A0ABU0K2E8</accession>
<comment type="caution">
    <text evidence="13">The sequence shown here is derived from an EMBL/GenBank/DDBJ whole genome shotgun (WGS) entry which is preliminary data.</text>
</comment>
<protein>
    <submittedName>
        <fullName evidence="13">Penicillin-binding protein 1A</fullName>
        <ecNumber evidence="13">2.4.1.-</ecNumber>
        <ecNumber evidence="13">3.4.-.-</ecNumber>
    </submittedName>
</protein>
<sequence length="964" mass="105380">MGKKINDNSNEERQGKRKNKKHFARNVLLFAAFLMVFVLSFGSYQTYAYIDDAPTLDANKLSLPQSSTIYDAEGNKIQDIVGKEHRKVVAFDEIPTEVINAFIAVEDVRFFDHNGVDIKRIGGAVVANVKDGFGAEGASTITQQVVKNMLLEPEKTMKRKVQEAYLAVQLEKKYSKQEILSMYLNKIYFGQGAYGVATAADVYFNKSLDELTTGEAALLAGLPQRPSGYDPYKHPELANDRRATVLGLMKQHGFISEKEREKEASISVQEMIVDQKKQPTTNDAFIDQVITDLEKAGISEEALYSGGLEVYTTLDQNAQEIVDKALTTNRAVTYPDEKFRAGISLLDTQTGAIRAIGGNRQTGENDVQKAFNYATQLERSPGSTIKPILDYAPGIEKHKWSTNKQFVDEKLKLNGKEFSNWNDEFQGSVSIREALKWSYNIPAIKAFMEVGGEEAQAFAKELGISIDQTYPAYAIGGFAKGISPLQLSGAYAAFGSGGTFHEPYSVEKVVYPNGKELALTSESNRVMNEGTAYMITDMLRTVVQEGTGMQAGVNGLDIAGKTGTTNLPEGINGDGTSDAWFSGYTTNYTAAVWTGYDQTTQESYIRKKDDDIAKLLFQHVMSEVSEGKETKSFEKPESVVELKIDKNTGLRANGQTSSSDIIKELYFKGEEPKKAVIPEPKKPEPVKKDNRNDSNNSEADKKPTSDQPSNEQESDKKDSAKEDNNVDQIEENANNNEPKKESEEEKKEEPSESNKEQEPVKEEPVEEEPDDAEPVEEEPQTTDDPAQEQESDQGTEEDNSSNSDNDSTGNSDNNGGTSEGNADNSGGSGENEEESNTGSSNGNSSNTGGNETGETNEDNASDEDNGNNASDESNTSEESNSDSGTASGNNNQNSSGNTNNNGSNENNETQGSNAESDENQDTSEEINKESNDSSTSNVKKSGNNDDSSQGEGETTQKQKINDNE</sequence>
<keyword evidence="2" id="KW-0645">Protease</keyword>
<comment type="catalytic activity">
    <reaction evidence="7">
        <text>Preferential cleavage: (Ac)2-L-Lys-D-Ala-|-D-Ala. Also transpeptidation of peptidyl-alanyl moieties that are N-acyl substituents of D-alanine.</text>
        <dbReference type="EC" id="3.4.16.4"/>
    </reaction>
</comment>